<dbReference type="GO" id="GO:0004519">
    <property type="term" value="F:endonuclease activity"/>
    <property type="evidence" value="ECO:0007669"/>
    <property type="project" value="UniProtKB-KW"/>
</dbReference>
<dbReference type="Gene3D" id="3.40.50.150">
    <property type="entry name" value="Vaccinia Virus protein VP39"/>
    <property type="match status" value="1"/>
</dbReference>
<name>A0A927UCC1_9FIRM</name>
<keyword evidence="2" id="KW-0378">Hydrolase</keyword>
<dbReference type="GO" id="GO:0005524">
    <property type="term" value="F:ATP binding"/>
    <property type="evidence" value="ECO:0007669"/>
    <property type="project" value="InterPro"/>
</dbReference>
<reference evidence="2" key="1">
    <citation type="submission" date="2019-04" db="EMBL/GenBank/DDBJ databases">
        <title>Evolution of Biomass-Degrading Anaerobic Consortia Revealed by Metagenomics.</title>
        <authorList>
            <person name="Peng X."/>
        </authorList>
    </citation>
    <scope>NUCLEOTIDE SEQUENCE</scope>
    <source>
        <strain evidence="2">SIG311</strain>
    </source>
</reference>
<dbReference type="GO" id="GO:0003677">
    <property type="term" value="F:DNA binding"/>
    <property type="evidence" value="ECO:0007669"/>
    <property type="project" value="InterPro"/>
</dbReference>
<proteinExistence type="predicted"/>
<dbReference type="SUPFAM" id="SSF53335">
    <property type="entry name" value="S-adenosyl-L-methionine-dependent methyltransferases"/>
    <property type="match status" value="1"/>
</dbReference>
<evidence type="ECO:0000313" key="3">
    <source>
        <dbReference type="Proteomes" id="UP000766246"/>
    </source>
</evidence>
<keyword evidence="2" id="KW-0255">Endonuclease</keyword>
<feature type="domain" description="Helicase ATP-binding" evidence="1">
    <location>
        <begin position="125"/>
        <end position="332"/>
    </location>
</feature>
<sequence length="1107" mass="127469">MTPKIKSTIQVVPMIYAYTTPEVVRHNGWTKIGYTEQDVITRIEQQTHTADIEYNLEWQGRAVFDDGTEERFTDKDFHAYLRKDGVEQEKGKNNEWFKITGPDSNDKFNVFRKNHGILKTVNAIIPYQLRPEQQEAVRLTKEYHDSNTEGEFLWNAKPRFGKTLAVYDFCKQVNASTVLIVTNRPAIANSWYSDYMKFMGTESGFYFVSEVEALKGRPGVLSRKEYTKASLDDGKGCIEFVSLQDMKGSIYFGGQYDKLAEISKSKGMVWDVLVVDEAHEGVDTYKTDVAFDQINRKFTLHLSGTPFKALANNKFDESAIYNYTYADEQKRKRDWNLADEHENPYSNLPKLNLYTYQMSEIIKDELSQGIEIQGETVEYAFDLNEFFSTNNGKFVHDSSVDKFLDALTVQKKFPFSTPELRDELKHTFWLLDRVDSARCLAKKLKEHPVFAEYEIILAAGDGKIDDDDENEKSYDKVKAAIEKYEKTITLSVGQLTTGITIPEWTAVLMLSNVKSPALYMQAAFRAQNPYLFNEDGVFKRKENAYVFDFDPARTLVIFEEFANDLSIYTSAGRGDIEARKENIRELLNFFPVIGEDEDGELVELDAEAVLTIPRKIKSVEVVRRGFMSNFLFQNIGNVFSAPREVMDIIEQFTAVSEPKTNVKLTEEVKKDLSLDENGEVQLSDEYVIGLSKDIFGEKRVAVKEVDDIIETCIDENIATDNDRNKKMAKVIKDYAKNVIVNAIVEDTKDNYGDTLRKSDEKQLSAKLIADVDRIVEKAVSNYTIEENLIEHDRMEAMQTRNETGRSTDEIEKEFAAKKQEAQEKFKTGLSQVMEQFEDDSRIETTKTIETKVKERERDEIEDGVRDHLRGFSRTIPSFLMAYGDDSVTLATFDNIIPDKVFLEVTSITLEQFRFLRDGGEYIDSETGEKRYFNGHLFDSVVFDDSVKEFLGLKKKLADYFDEKSVEDIFDYIPPQKTNQIYTPKDVVKRMVDMLEEENPGCYDDPDKTFIDLYMKSGLYITEIVKRLYQSEGLKKAYPDKNERLKHIFEKQVYGLAPTEIIYKIATSFILGFDEDVEITKHNFKQVDALPFAKEGTLQNKIDELYDN</sequence>
<dbReference type="InterPro" id="IPR014001">
    <property type="entry name" value="Helicase_ATP-bd"/>
</dbReference>
<accession>A0A927UCC1</accession>
<evidence type="ECO:0000313" key="2">
    <source>
        <dbReference type="EMBL" id="MBE5919508.1"/>
    </source>
</evidence>
<comment type="caution">
    <text evidence="2">The sequence shown here is derived from an EMBL/GenBank/DDBJ whole genome shotgun (WGS) entry which is preliminary data.</text>
</comment>
<protein>
    <submittedName>
        <fullName evidence="2">Restriction endonuclease</fullName>
    </submittedName>
</protein>
<keyword evidence="2" id="KW-0540">Nuclease</keyword>
<dbReference type="EMBL" id="SVER01000014">
    <property type="protein sequence ID" value="MBE5919508.1"/>
    <property type="molecule type" value="Genomic_DNA"/>
</dbReference>
<dbReference type="InterPro" id="IPR027417">
    <property type="entry name" value="P-loop_NTPase"/>
</dbReference>
<dbReference type="Gene3D" id="3.40.50.300">
    <property type="entry name" value="P-loop containing nucleotide triphosphate hydrolases"/>
    <property type="match status" value="2"/>
</dbReference>
<dbReference type="Proteomes" id="UP000766246">
    <property type="component" value="Unassembled WGS sequence"/>
</dbReference>
<gene>
    <name evidence="2" type="ORF">E7272_06640</name>
</gene>
<evidence type="ECO:0000259" key="1">
    <source>
        <dbReference type="SMART" id="SM00487"/>
    </source>
</evidence>
<dbReference type="GO" id="GO:0016787">
    <property type="term" value="F:hydrolase activity"/>
    <property type="evidence" value="ECO:0007669"/>
    <property type="project" value="InterPro"/>
</dbReference>
<dbReference type="SMART" id="SM00487">
    <property type="entry name" value="DEXDc"/>
    <property type="match status" value="1"/>
</dbReference>
<dbReference type="InterPro" id="IPR006935">
    <property type="entry name" value="Helicase/UvrB_N"/>
</dbReference>
<dbReference type="InterPro" id="IPR029063">
    <property type="entry name" value="SAM-dependent_MTases_sf"/>
</dbReference>
<dbReference type="SUPFAM" id="SSF52540">
    <property type="entry name" value="P-loop containing nucleoside triphosphate hydrolases"/>
    <property type="match status" value="1"/>
</dbReference>
<organism evidence="2 3">
    <name type="scientific">Pseudobutyrivibrio ruminis</name>
    <dbReference type="NCBI Taxonomy" id="46206"/>
    <lineage>
        <taxon>Bacteria</taxon>
        <taxon>Bacillati</taxon>
        <taxon>Bacillota</taxon>
        <taxon>Clostridia</taxon>
        <taxon>Lachnospirales</taxon>
        <taxon>Lachnospiraceae</taxon>
        <taxon>Pseudobutyrivibrio</taxon>
    </lineage>
</organism>
<dbReference type="Pfam" id="PF04851">
    <property type="entry name" value="ResIII"/>
    <property type="match status" value="1"/>
</dbReference>
<dbReference type="AlphaFoldDB" id="A0A927UCC1"/>